<keyword evidence="2" id="KW-0812">Transmembrane</keyword>
<comment type="caution">
    <text evidence="3">The sequence shown here is derived from an EMBL/GenBank/DDBJ whole genome shotgun (WGS) entry which is preliminary data.</text>
</comment>
<reference evidence="3 4" key="1">
    <citation type="submission" date="2017-10" db="EMBL/GenBank/DDBJ databases">
        <title>Comparative genomics in systemic dimorphic fungi from Ajellomycetaceae.</title>
        <authorList>
            <person name="Munoz J.F."/>
            <person name="Mcewen J.G."/>
            <person name="Clay O.K."/>
            <person name="Cuomo C.A."/>
        </authorList>
    </citation>
    <scope>NUCLEOTIDE SEQUENCE [LARGE SCALE GENOMIC DNA]</scope>
    <source>
        <strain evidence="3 4">UAMH7299</strain>
    </source>
</reference>
<feature type="transmembrane region" description="Helical" evidence="2">
    <location>
        <begin position="147"/>
        <end position="166"/>
    </location>
</feature>
<evidence type="ECO:0000256" key="1">
    <source>
        <dbReference type="SAM" id="MobiDB-lite"/>
    </source>
</evidence>
<evidence type="ECO:0000313" key="3">
    <source>
        <dbReference type="EMBL" id="PGH11368.1"/>
    </source>
</evidence>
<keyword evidence="4" id="KW-1185">Reference proteome</keyword>
<name>A0A2B7XS00_POLH7</name>
<dbReference type="OrthoDB" id="5287717at2759"/>
<feature type="region of interest" description="Disordered" evidence="1">
    <location>
        <begin position="1"/>
        <end position="32"/>
    </location>
</feature>
<keyword evidence="2" id="KW-1133">Transmembrane helix</keyword>
<evidence type="ECO:0000256" key="2">
    <source>
        <dbReference type="SAM" id="Phobius"/>
    </source>
</evidence>
<sequence>MSLTHRQNNPDMRVRTPPAADPHPFRRTSYHDSEDSAAKDNVELQYLPVSHHPAYKLRRFPFRALVLIIIPPVILAYFVVLKTNLLSSDPEIIPYSHRNARWVFYLWFFIGVFGLSVSNHAEKTWTGLNRWWVLFKGTVKTKGKKALVGRLWMLFAVLSLALYIALPLSGLTMELYDGYVKSSGHPKVLGRTFDNFNARYYGMQGKAEDSWRNNAPMILPGFGILYISPDTDRGEVEALKTLPNSLLHSGGLMNMFLAPQAVAPVEGRAWGLRLGYKCDVVTSISNFTLLNKRWSTGQLAPPTNSNSISASYNETTITFWNGKVPRSTTNTWAYGETAETRTKPNSAGERVWSNASTFDEEGLKSAGNVLEIALWQLRREVTYKRELGEYSFNETVQPSIAGLGSPFFYDPRSANNFSLNNSFFPDQLMSNGLNLSAIADATNTNWSASISQDQPLLSIAQPIGLRCLHQADRAYANLHPESATFTSFTPTGARPASANAEQEFGARAIEIVRQTYYDMYTPTAMGAVSNTWFYTKFIDLEALMKAVMHAYAMDALHLMYNGGTDFVDAYKHENLTSTKEGKILGLGEVPTEVPLVLFAIWAAGCMTIGVVYGFKPRWAETLNGFTMFCLGGDFAKEIRSSDVVIHKDYADSEGLSRIRGMIGNASTTSVVGRLSLVERRKGNVANRTKLYR</sequence>
<feature type="transmembrane region" description="Helical" evidence="2">
    <location>
        <begin position="100"/>
        <end position="121"/>
    </location>
</feature>
<keyword evidence="2" id="KW-0472">Membrane</keyword>
<dbReference type="EMBL" id="PDNA01000133">
    <property type="protein sequence ID" value="PGH11368.1"/>
    <property type="molecule type" value="Genomic_DNA"/>
</dbReference>
<gene>
    <name evidence="3" type="ORF">AJ80_07159</name>
</gene>
<dbReference type="AlphaFoldDB" id="A0A2B7XS00"/>
<feature type="compositionally biased region" description="Polar residues" evidence="1">
    <location>
        <begin position="1"/>
        <end position="10"/>
    </location>
</feature>
<feature type="transmembrane region" description="Helical" evidence="2">
    <location>
        <begin position="595"/>
        <end position="614"/>
    </location>
</feature>
<proteinExistence type="predicted"/>
<dbReference type="Proteomes" id="UP000224634">
    <property type="component" value="Unassembled WGS sequence"/>
</dbReference>
<protein>
    <submittedName>
        <fullName evidence="3">Uncharacterized protein</fullName>
    </submittedName>
</protein>
<feature type="transmembrane region" description="Helical" evidence="2">
    <location>
        <begin position="60"/>
        <end position="80"/>
    </location>
</feature>
<accession>A0A2B7XS00</accession>
<evidence type="ECO:0000313" key="4">
    <source>
        <dbReference type="Proteomes" id="UP000224634"/>
    </source>
</evidence>
<organism evidence="3 4">
    <name type="scientific">Polytolypa hystricis (strain UAMH7299)</name>
    <dbReference type="NCBI Taxonomy" id="1447883"/>
    <lineage>
        <taxon>Eukaryota</taxon>
        <taxon>Fungi</taxon>
        <taxon>Dikarya</taxon>
        <taxon>Ascomycota</taxon>
        <taxon>Pezizomycotina</taxon>
        <taxon>Eurotiomycetes</taxon>
        <taxon>Eurotiomycetidae</taxon>
        <taxon>Onygenales</taxon>
        <taxon>Onygenales incertae sedis</taxon>
        <taxon>Polytolypa</taxon>
    </lineage>
</organism>